<comment type="caution">
    <text evidence="1">The sequence shown here is derived from an EMBL/GenBank/DDBJ whole genome shotgun (WGS) entry which is preliminary data.</text>
</comment>
<organism evidence="1 2">
    <name type="scientific">Morganella morganii</name>
    <name type="common">Proteus morganii</name>
    <dbReference type="NCBI Taxonomy" id="582"/>
    <lineage>
        <taxon>Bacteria</taxon>
        <taxon>Pseudomonadati</taxon>
        <taxon>Pseudomonadota</taxon>
        <taxon>Gammaproteobacteria</taxon>
        <taxon>Enterobacterales</taxon>
        <taxon>Morganellaceae</taxon>
        <taxon>Morganella</taxon>
    </lineage>
</organism>
<dbReference type="Proteomes" id="UP001182247">
    <property type="component" value="Unassembled WGS sequence"/>
</dbReference>
<sequence>MARACTIRELIADLSRCNPEAFVLCEMWFPDDVTNVDETACPAETRATLTHVAHYFDAELGINWDTLACALSCVRDAEQNMPGMNG</sequence>
<evidence type="ECO:0000313" key="2">
    <source>
        <dbReference type="Proteomes" id="UP001182247"/>
    </source>
</evidence>
<name>A0AAE4JTK9_MORMO</name>
<dbReference type="AlphaFoldDB" id="A0AAE4JTK9"/>
<proteinExistence type="predicted"/>
<gene>
    <name evidence="1" type="ORF">OSC06_21860</name>
</gene>
<evidence type="ECO:0000313" key="1">
    <source>
        <dbReference type="EMBL" id="MDS0900584.1"/>
    </source>
</evidence>
<accession>A0AAE4JTK9</accession>
<protein>
    <submittedName>
        <fullName evidence="1">Uncharacterized protein</fullName>
    </submittedName>
</protein>
<dbReference type="RefSeq" id="WP_036941575.1">
    <property type="nucleotide sequence ID" value="NZ_JAPKIY010000090.1"/>
</dbReference>
<reference evidence="1" key="1">
    <citation type="submission" date="2023-02" db="EMBL/GenBank/DDBJ databases">
        <title>Detection, antimicrobial susceptibility and genomic characterization of NDM-producing species of Morganellaceae, Yersiniaceae, and Enterobacteriaceae other than Klebsiella.</title>
        <authorList>
            <person name="Camargo C.H."/>
            <person name="Sacchi C.T."/>
            <person name="Campos K.R."/>
        </authorList>
    </citation>
    <scope>NUCLEOTIDE SEQUENCE</scope>
    <source>
        <strain evidence="1">1189_21</strain>
    </source>
</reference>
<dbReference type="EMBL" id="JAPKIY010000090">
    <property type="protein sequence ID" value="MDS0900584.1"/>
    <property type="molecule type" value="Genomic_DNA"/>
</dbReference>